<feature type="transmembrane region" description="Helical" evidence="17">
    <location>
        <begin position="91"/>
        <end position="112"/>
    </location>
</feature>
<dbReference type="Pfam" id="PF00361">
    <property type="entry name" value="Proton_antipo_M"/>
    <property type="match status" value="1"/>
</dbReference>
<evidence type="ECO:0000256" key="16">
    <source>
        <dbReference type="ARBA" id="ARBA00049551"/>
    </source>
</evidence>
<dbReference type="GO" id="GO:0003954">
    <property type="term" value="F:NADH dehydrogenase activity"/>
    <property type="evidence" value="ECO:0007669"/>
    <property type="project" value="TreeGrafter"/>
</dbReference>
<evidence type="ECO:0000256" key="8">
    <source>
        <dbReference type="ARBA" id="ARBA00022692"/>
    </source>
</evidence>
<protein>
    <recommendedName>
        <fullName evidence="5 17">NADH-ubiquinone oxidoreductase chain 4</fullName>
        <ecNumber evidence="4 17">7.1.1.2</ecNumber>
    </recommendedName>
</protein>
<comment type="similarity">
    <text evidence="3 17">Belongs to the complex I subunit 4 family.</text>
</comment>
<evidence type="ECO:0000259" key="19">
    <source>
        <dbReference type="Pfam" id="PF01059"/>
    </source>
</evidence>
<geneLocation type="mitochondrion" evidence="20"/>
<proteinExistence type="inferred from homology"/>
<evidence type="ECO:0000256" key="12">
    <source>
        <dbReference type="ARBA" id="ARBA00023027"/>
    </source>
</evidence>
<comment type="function">
    <text evidence="1">Core subunit of the mitochondrial membrane respiratory chain NADH dehydrogenase (Complex I) that is believed to belong to the minimal assembly required for catalysis. Complex I functions in the transfer of electrons from NADH to the respiratory chain. The immediate electron acceptor for the enzyme is believed to be ubiquinone.</text>
</comment>
<feature type="transmembrane region" description="Helical" evidence="17">
    <location>
        <begin position="118"/>
        <end position="140"/>
    </location>
</feature>
<keyword evidence="15 17" id="KW-0472">Membrane</keyword>
<feature type="transmembrane region" description="Helical" evidence="17">
    <location>
        <begin position="383"/>
        <end position="407"/>
    </location>
</feature>
<dbReference type="PRINTS" id="PR01437">
    <property type="entry name" value="NUOXDRDTASE4"/>
</dbReference>
<evidence type="ECO:0000256" key="5">
    <source>
        <dbReference type="ARBA" id="ARBA00021006"/>
    </source>
</evidence>
<feature type="domain" description="NADH:ubiquinone oxidoreductase chain 4 N-terminal" evidence="19">
    <location>
        <begin position="21"/>
        <end position="111"/>
    </location>
</feature>
<feature type="domain" description="NADH:quinone oxidoreductase/Mrp antiporter transmembrane" evidence="18">
    <location>
        <begin position="116"/>
        <end position="398"/>
    </location>
</feature>
<feature type="transmembrane region" description="Helical" evidence="17">
    <location>
        <begin position="344"/>
        <end position="363"/>
    </location>
</feature>
<keyword evidence="6 17" id="KW-0813">Transport</keyword>
<evidence type="ECO:0000256" key="9">
    <source>
        <dbReference type="ARBA" id="ARBA00022967"/>
    </source>
</evidence>
<comment type="function">
    <text evidence="17">Core subunit of the mitochondrial membrane respiratory chain NADH dehydrogenase (Complex I) which catalyzes electron transfer from NADH through the respiratory chain, using ubiquinone as an electron acceptor. Essential for the catalytic activity and assembly of complex I.</text>
</comment>
<reference evidence="20" key="1">
    <citation type="journal article" date="2020" name="Insects">
        <title>The Complete Mitochondrial Genome of Four Hylicinae (Hemiptera: Cicadellidae): Structural Features and Phylogenetic Implications.</title>
        <authorList>
            <person name="Tang J."/>
            <person name="Huang W."/>
            <person name="Zhang Y."/>
        </authorList>
    </citation>
    <scope>NUCLEOTIDE SEQUENCE</scope>
</reference>
<feature type="transmembrane region" description="Helical" evidence="17">
    <location>
        <begin position="181"/>
        <end position="200"/>
    </location>
</feature>
<feature type="transmembrane region" description="Helical" evidence="17">
    <location>
        <begin position="68"/>
        <end position="86"/>
    </location>
</feature>
<evidence type="ECO:0000256" key="2">
    <source>
        <dbReference type="ARBA" id="ARBA00004225"/>
    </source>
</evidence>
<dbReference type="GeneID" id="67134065"/>
<dbReference type="PANTHER" id="PTHR43507">
    <property type="entry name" value="NADH-UBIQUINONE OXIDOREDUCTASE CHAIN 4"/>
    <property type="match status" value="1"/>
</dbReference>
<dbReference type="GO" id="GO:0031966">
    <property type="term" value="C:mitochondrial membrane"/>
    <property type="evidence" value="ECO:0007669"/>
    <property type="project" value="UniProtKB-SubCell"/>
</dbReference>
<dbReference type="GO" id="GO:0048039">
    <property type="term" value="F:ubiquinone binding"/>
    <property type="evidence" value="ECO:0007669"/>
    <property type="project" value="TreeGrafter"/>
</dbReference>
<feature type="transmembrane region" description="Helical" evidence="17">
    <location>
        <begin position="428"/>
        <end position="449"/>
    </location>
</feature>
<comment type="subcellular location">
    <subcellularLocation>
        <location evidence="2 17">Mitochondrion membrane</location>
        <topology evidence="2 17">Multi-pass membrane protein</topology>
    </subcellularLocation>
</comment>
<dbReference type="InterPro" id="IPR003918">
    <property type="entry name" value="NADH_UbQ_OxRdtase"/>
</dbReference>
<name>A0A7T7BZ30_9HEMI</name>
<evidence type="ECO:0000256" key="3">
    <source>
        <dbReference type="ARBA" id="ARBA00009025"/>
    </source>
</evidence>
<evidence type="ECO:0000256" key="6">
    <source>
        <dbReference type="ARBA" id="ARBA00022448"/>
    </source>
</evidence>
<dbReference type="RefSeq" id="YP_010140047.1">
    <property type="nucleotide sequence ID" value="NC_056921.1"/>
</dbReference>
<accession>A0A7T7BZ30</accession>
<feature type="transmembrane region" description="Helical" evidence="17">
    <location>
        <begin position="249"/>
        <end position="273"/>
    </location>
</feature>
<evidence type="ECO:0000313" key="20">
    <source>
        <dbReference type="EMBL" id="QQK57692.1"/>
    </source>
</evidence>
<dbReference type="CTD" id="4538"/>
<dbReference type="AlphaFoldDB" id="A0A7T7BZ30"/>
<evidence type="ECO:0000256" key="17">
    <source>
        <dbReference type="RuleBase" id="RU003297"/>
    </source>
</evidence>
<evidence type="ECO:0000256" key="10">
    <source>
        <dbReference type="ARBA" id="ARBA00022982"/>
    </source>
</evidence>
<dbReference type="GO" id="GO:0015990">
    <property type="term" value="P:electron transport coupled proton transport"/>
    <property type="evidence" value="ECO:0007669"/>
    <property type="project" value="TreeGrafter"/>
</dbReference>
<keyword evidence="11 17" id="KW-1133">Transmembrane helix</keyword>
<evidence type="ECO:0000256" key="1">
    <source>
        <dbReference type="ARBA" id="ARBA00003257"/>
    </source>
</evidence>
<evidence type="ECO:0000256" key="7">
    <source>
        <dbReference type="ARBA" id="ARBA00022660"/>
    </source>
</evidence>
<dbReference type="EMBL" id="MW218661">
    <property type="protein sequence ID" value="QQK57692.1"/>
    <property type="molecule type" value="Genomic_DNA"/>
</dbReference>
<dbReference type="Pfam" id="PF01059">
    <property type="entry name" value="Oxidored_q5_N"/>
    <property type="match status" value="1"/>
</dbReference>
<dbReference type="GO" id="GO:0008137">
    <property type="term" value="F:NADH dehydrogenase (ubiquinone) activity"/>
    <property type="evidence" value="ECO:0007669"/>
    <property type="project" value="UniProtKB-UniRule"/>
</dbReference>
<dbReference type="InterPro" id="IPR001750">
    <property type="entry name" value="ND/Mrp_TM"/>
</dbReference>
<gene>
    <name evidence="20" type="primary">ND4</name>
</gene>
<organism evidence="20">
    <name type="scientific">Balala fujiana</name>
    <dbReference type="NCBI Taxonomy" id="2800226"/>
    <lineage>
        <taxon>Eukaryota</taxon>
        <taxon>Metazoa</taxon>
        <taxon>Ecdysozoa</taxon>
        <taxon>Arthropoda</taxon>
        <taxon>Hexapoda</taxon>
        <taxon>Insecta</taxon>
        <taxon>Pterygota</taxon>
        <taxon>Neoptera</taxon>
        <taxon>Paraneoptera</taxon>
        <taxon>Hemiptera</taxon>
        <taxon>Auchenorrhyncha</taxon>
        <taxon>Membracoidea</taxon>
        <taxon>Cicadellidae</taxon>
        <taxon>Hylicinae</taxon>
        <taxon>Balala</taxon>
    </lineage>
</organism>
<feature type="transmembrane region" description="Helical" evidence="17">
    <location>
        <begin position="147"/>
        <end position="169"/>
    </location>
</feature>
<dbReference type="PANTHER" id="PTHR43507:SF20">
    <property type="entry name" value="NADH-UBIQUINONE OXIDOREDUCTASE CHAIN 4"/>
    <property type="match status" value="1"/>
</dbReference>
<keyword evidence="10 17" id="KW-0249">Electron transport</keyword>
<keyword evidence="7 17" id="KW-0679">Respiratory chain</keyword>
<dbReference type="GO" id="GO:0042773">
    <property type="term" value="P:ATP synthesis coupled electron transport"/>
    <property type="evidence" value="ECO:0007669"/>
    <property type="project" value="InterPro"/>
</dbReference>
<dbReference type="InterPro" id="IPR000260">
    <property type="entry name" value="NADH4_N"/>
</dbReference>
<feature type="transmembrane region" description="Helical" evidence="17">
    <location>
        <begin position="39"/>
        <end position="62"/>
    </location>
</feature>
<comment type="catalytic activity">
    <reaction evidence="16 17">
        <text>a ubiquinone + NADH + 5 H(+)(in) = a ubiquinol + NAD(+) + 4 H(+)(out)</text>
        <dbReference type="Rhea" id="RHEA:29091"/>
        <dbReference type="Rhea" id="RHEA-COMP:9565"/>
        <dbReference type="Rhea" id="RHEA-COMP:9566"/>
        <dbReference type="ChEBI" id="CHEBI:15378"/>
        <dbReference type="ChEBI" id="CHEBI:16389"/>
        <dbReference type="ChEBI" id="CHEBI:17976"/>
        <dbReference type="ChEBI" id="CHEBI:57540"/>
        <dbReference type="ChEBI" id="CHEBI:57945"/>
        <dbReference type="EC" id="7.1.1.2"/>
    </reaction>
</comment>
<keyword evidence="14 17" id="KW-0496">Mitochondrion</keyword>
<feature type="transmembrane region" description="Helical" evidence="17">
    <location>
        <begin position="220"/>
        <end position="243"/>
    </location>
</feature>
<evidence type="ECO:0000256" key="13">
    <source>
        <dbReference type="ARBA" id="ARBA00023075"/>
    </source>
</evidence>
<feature type="transmembrane region" description="Helical" evidence="17">
    <location>
        <begin position="12"/>
        <end position="32"/>
    </location>
</feature>
<dbReference type="EC" id="7.1.1.2" evidence="4 17"/>
<evidence type="ECO:0000256" key="11">
    <source>
        <dbReference type="ARBA" id="ARBA00022989"/>
    </source>
</evidence>
<evidence type="ECO:0000256" key="4">
    <source>
        <dbReference type="ARBA" id="ARBA00012944"/>
    </source>
</evidence>
<evidence type="ECO:0000256" key="15">
    <source>
        <dbReference type="ARBA" id="ARBA00023136"/>
    </source>
</evidence>
<sequence>MLYLYDKFFILFNFFDSCYFFFLLLMFMSIFYCFYLYQFFIVFIFLMFSFFFFSNYFCGLSYFFGVDYVSYSLMLLSFLIVAFMILSMVNLLGYLFFMFLSFLLLLCLFIFFCVLNFFLMYMFFEFSLIPLLILIFGWGYQPERLIAGFYLFFYTLFASLPFLVLIMYLYMYNFSSFFDLYLGYSCGFFVYFFMFFSFLVKLPMFMFHFWLPKAHVQAPICGSMILAGVLLKVGGYGIIRFMYFYEFSFLSYSFIFYSFSLLGSILVGLICFVQYDIKCMIAYSSISHMMLCLVGILSMTSMGIFGCYFMMIAHGFCSSGLFCLSSISYNRIYSRSFFLNKGLINYMPSVSFFWFIFCCFNMGCPPSINFLSELFIFFSMINYWFFSFFYFFFVSFFTSCFSFYLFSYSQHGTYFASYSFSYINVLEFLLLFLHLFPIFHILFLLDFIMF</sequence>
<keyword evidence="13 17" id="KW-0830">Ubiquinone</keyword>
<keyword evidence="12 17" id="KW-0520">NAD</keyword>
<keyword evidence="9" id="KW-1278">Translocase</keyword>
<evidence type="ECO:0000256" key="14">
    <source>
        <dbReference type="ARBA" id="ARBA00023128"/>
    </source>
</evidence>
<evidence type="ECO:0000259" key="18">
    <source>
        <dbReference type="Pfam" id="PF00361"/>
    </source>
</evidence>
<keyword evidence="8 17" id="KW-0812">Transmembrane</keyword>